<protein>
    <submittedName>
        <fullName evidence="1">Uncharacterized protein</fullName>
    </submittedName>
</protein>
<reference evidence="1" key="1">
    <citation type="journal article" date="2016" name="Mol. Biol. Evol.">
        <title>Comparative Genomics of Early-Diverging Mushroom-Forming Fungi Provides Insights into the Origins of Lignocellulose Decay Capabilities.</title>
        <authorList>
            <person name="Nagy L.G."/>
            <person name="Riley R."/>
            <person name="Tritt A."/>
            <person name="Adam C."/>
            <person name="Daum C."/>
            <person name="Floudas D."/>
            <person name="Sun H."/>
            <person name="Yadav J.S."/>
            <person name="Pangilinan J."/>
            <person name="Larsson K.H."/>
            <person name="Matsuura K."/>
            <person name="Barry K."/>
            <person name="Labutti K."/>
            <person name="Kuo R."/>
            <person name="Ohm R.A."/>
            <person name="Bhattacharya S.S."/>
            <person name="Shirouzu T."/>
            <person name="Yoshinaga Y."/>
            <person name="Martin F.M."/>
            <person name="Grigoriev I.V."/>
            <person name="Hibbett D.S."/>
        </authorList>
    </citation>
    <scope>NUCLEOTIDE SEQUENCE [LARGE SCALE GENOMIC DNA]</scope>
    <source>
        <strain evidence="1">CBS 109695</strain>
    </source>
</reference>
<sequence length="92" mass="10651">MYWCMAMTESTFDAGADTSATNQVPRRCTPTSRSAEVRAMSYYHNCVRACWRMVRWRPGSVAGILRRVKDVSWVGYRVLKDNFWLAHCAQPE</sequence>
<gene>
    <name evidence="1" type="ORF">FIBSPDRAFT_854359</name>
</gene>
<evidence type="ECO:0000313" key="1">
    <source>
        <dbReference type="EMBL" id="KZP27019.1"/>
    </source>
</evidence>
<proteinExistence type="predicted"/>
<organism evidence="1">
    <name type="scientific">Athelia psychrophila</name>
    <dbReference type="NCBI Taxonomy" id="1759441"/>
    <lineage>
        <taxon>Eukaryota</taxon>
        <taxon>Fungi</taxon>
        <taxon>Dikarya</taxon>
        <taxon>Basidiomycota</taxon>
        <taxon>Agaricomycotina</taxon>
        <taxon>Agaricomycetes</taxon>
        <taxon>Agaricomycetidae</taxon>
        <taxon>Atheliales</taxon>
        <taxon>Atheliaceae</taxon>
        <taxon>Athelia</taxon>
    </lineage>
</organism>
<accession>A0A166QDB5</accession>
<dbReference type="AlphaFoldDB" id="A0A166QDB5"/>
<dbReference type="EMBL" id="KV417511">
    <property type="protein sequence ID" value="KZP27019.1"/>
    <property type="molecule type" value="Genomic_DNA"/>
</dbReference>
<name>A0A166QDB5_9AGAM</name>